<dbReference type="AlphaFoldDB" id="A0A6C0EJQ1"/>
<dbReference type="EMBL" id="MN738877">
    <property type="protein sequence ID" value="QHT29396.1"/>
    <property type="molecule type" value="Genomic_DNA"/>
</dbReference>
<protein>
    <submittedName>
        <fullName evidence="1">Uncharacterized protein</fullName>
    </submittedName>
</protein>
<sequence>MSELIVANAVEDHAEQKGRKIYKRNQHFRRLANVMEHPEFREFFNEYMKDWDTAETIIMFMKIYEAIEKHSSVQLTPYQKIAVVDEVLSNSELRRKVCAGIKQWTNGKDEVTTVLLDSTRHNCIESHTPSTN</sequence>
<reference evidence="1" key="1">
    <citation type="journal article" date="2020" name="Nature">
        <title>Giant virus diversity and host interactions through global metagenomics.</title>
        <authorList>
            <person name="Schulz F."/>
            <person name="Roux S."/>
            <person name="Paez-Espino D."/>
            <person name="Jungbluth S."/>
            <person name="Walsh D.A."/>
            <person name="Denef V.J."/>
            <person name="McMahon K.D."/>
            <person name="Konstantinidis K.T."/>
            <person name="Eloe-Fadrosh E.A."/>
            <person name="Kyrpides N.C."/>
            <person name="Woyke T."/>
        </authorList>
    </citation>
    <scope>NUCLEOTIDE SEQUENCE</scope>
    <source>
        <strain evidence="1">GVMAG-M-3300005589-24</strain>
    </source>
</reference>
<organism evidence="1">
    <name type="scientific">viral metagenome</name>
    <dbReference type="NCBI Taxonomy" id="1070528"/>
    <lineage>
        <taxon>unclassified sequences</taxon>
        <taxon>metagenomes</taxon>
        <taxon>organismal metagenomes</taxon>
    </lineage>
</organism>
<proteinExistence type="predicted"/>
<name>A0A6C0EJQ1_9ZZZZ</name>
<evidence type="ECO:0000313" key="1">
    <source>
        <dbReference type="EMBL" id="QHT29396.1"/>
    </source>
</evidence>
<accession>A0A6C0EJQ1</accession>